<name>A0ABQ5IWU6_9ASTR</name>
<feature type="transmembrane region" description="Helical" evidence="1">
    <location>
        <begin position="55"/>
        <end position="76"/>
    </location>
</feature>
<evidence type="ECO:0000313" key="2">
    <source>
        <dbReference type="EMBL" id="GJU04702.1"/>
    </source>
</evidence>
<keyword evidence="3" id="KW-1185">Reference proteome</keyword>
<accession>A0ABQ5IWU6</accession>
<organism evidence="2 3">
    <name type="scientific">Tanacetum coccineum</name>
    <dbReference type="NCBI Taxonomy" id="301880"/>
    <lineage>
        <taxon>Eukaryota</taxon>
        <taxon>Viridiplantae</taxon>
        <taxon>Streptophyta</taxon>
        <taxon>Embryophyta</taxon>
        <taxon>Tracheophyta</taxon>
        <taxon>Spermatophyta</taxon>
        <taxon>Magnoliopsida</taxon>
        <taxon>eudicotyledons</taxon>
        <taxon>Gunneridae</taxon>
        <taxon>Pentapetalae</taxon>
        <taxon>asterids</taxon>
        <taxon>campanulids</taxon>
        <taxon>Asterales</taxon>
        <taxon>Asteraceae</taxon>
        <taxon>Asteroideae</taxon>
        <taxon>Anthemideae</taxon>
        <taxon>Anthemidinae</taxon>
        <taxon>Tanacetum</taxon>
    </lineage>
</organism>
<proteinExistence type="predicted"/>
<dbReference type="EMBL" id="BQNB010021275">
    <property type="protein sequence ID" value="GJU04702.1"/>
    <property type="molecule type" value="Genomic_DNA"/>
</dbReference>
<keyword evidence="1" id="KW-0472">Membrane</keyword>
<feature type="transmembrane region" description="Helical" evidence="1">
    <location>
        <begin position="12"/>
        <end position="35"/>
    </location>
</feature>
<keyword evidence="1" id="KW-1133">Transmembrane helix</keyword>
<evidence type="ECO:0000256" key="1">
    <source>
        <dbReference type="SAM" id="Phobius"/>
    </source>
</evidence>
<reference evidence="2" key="1">
    <citation type="journal article" date="2022" name="Int. J. Mol. Sci.">
        <title>Draft Genome of Tanacetum Coccineum: Genomic Comparison of Closely Related Tanacetum-Family Plants.</title>
        <authorList>
            <person name="Yamashiro T."/>
            <person name="Shiraishi A."/>
            <person name="Nakayama K."/>
            <person name="Satake H."/>
        </authorList>
    </citation>
    <scope>NUCLEOTIDE SEQUENCE</scope>
</reference>
<evidence type="ECO:0008006" key="4">
    <source>
        <dbReference type="Google" id="ProtNLM"/>
    </source>
</evidence>
<comment type="caution">
    <text evidence="2">The sequence shown here is derived from an EMBL/GenBank/DDBJ whole genome shotgun (WGS) entry which is preliminary data.</text>
</comment>
<sequence>MPRWQSPLPPSLVFFVLVLQFWAITLVVPLIPTFIASEVSLIVSSSRTPTVSGQVANSLDVCALYSALAILMKLALVAQW</sequence>
<evidence type="ECO:0000313" key="3">
    <source>
        <dbReference type="Proteomes" id="UP001151760"/>
    </source>
</evidence>
<keyword evidence="1" id="KW-0812">Transmembrane</keyword>
<protein>
    <recommendedName>
        <fullName evidence="4">ATP synthase F0 subunit 6</fullName>
    </recommendedName>
</protein>
<gene>
    <name evidence="2" type="ORF">Tco_1121132</name>
</gene>
<dbReference type="Proteomes" id="UP001151760">
    <property type="component" value="Unassembled WGS sequence"/>
</dbReference>
<reference evidence="2" key="2">
    <citation type="submission" date="2022-01" db="EMBL/GenBank/DDBJ databases">
        <authorList>
            <person name="Yamashiro T."/>
            <person name="Shiraishi A."/>
            <person name="Satake H."/>
            <person name="Nakayama K."/>
        </authorList>
    </citation>
    <scope>NUCLEOTIDE SEQUENCE</scope>
</reference>